<gene>
    <name evidence="6" type="ORF">POSPLADRAFT_1146267</name>
</gene>
<accession>A0A1X6MXX9</accession>
<keyword evidence="2" id="KW-0378">Hydrolase</keyword>
<keyword evidence="2" id="KW-0255">Endonuclease</keyword>
<keyword evidence="1" id="KW-0479">Metal-binding</keyword>
<protein>
    <recommendedName>
        <fullName evidence="5">XPG-I domain-containing protein</fullName>
    </recommendedName>
</protein>
<dbReference type="SUPFAM" id="SSF88723">
    <property type="entry name" value="PIN domain-like"/>
    <property type="match status" value="1"/>
</dbReference>
<feature type="domain" description="XPG-I" evidence="5">
    <location>
        <begin position="452"/>
        <end position="522"/>
    </location>
</feature>
<evidence type="ECO:0000256" key="3">
    <source>
        <dbReference type="ARBA" id="ARBA00022842"/>
    </source>
</evidence>
<proteinExistence type="predicted"/>
<dbReference type="PRINTS" id="PR00853">
    <property type="entry name" value="XPGRADSUPER"/>
</dbReference>
<organism evidence="6 7">
    <name type="scientific">Postia placenta MAD-698-R-SB12</name>
    <dbReference type="NCBI Taxonomy" id="670580"/>
    <lineage>
        <taxon>Eukaryota</taxon>
        <taxon>Fungi</taxon>
        <taxon>Dikarya</taxon>
        <taxon>Basidiomycota</taxon>
        <taxon>Agaricomycotina</taxon>
        <taxon>Agaricomycetes</taxon>
        <taxon>Polyporales</taxon>
        <taxon>Adustoporiaceae</taxon>
        <taxon>Rhodonia</taxon>
    </lineage>
</organism>
<dbReference type="SMART" id="SM00484">
    <property type="entry name" value="XPGI"/>
    <property type="match status" value="1"/>
</dbReference>
<dbReference type="InterPro" id="IPR029060">
    <property type="entry name" value="PIN-like_dom_sf"/>
</dbReference>
<dbReference type="AlphaFoldDB" id="A0A1X6MXX9"/>
<evidence type="ECO:0000256" key="1">
    <source>
        <dbReference type="ARBA" id="ARBA00022723"/>
    </source>
</evidence>
<keyword evidence="7" id="KW-1185">Reference proteome</keyword>
<feature type="region of interest" description="Disordered" evidence="4">
    <location>
        <begin position="184"/>
        <end position="215"/>
    </location>
</feature>
<dbReference type="GO" id="GO:0046872">
    <property type="term" value="F:metal ion binding"/>
    <property type="evidence" value="ECO:0007669"/>
    <property type="project" value="UniProtKB-KW"/>
</dbReference>
<dbReference type="InterPro" id="IPR006086">
    <property type="entry name" value="XPG-I_dom"/>
</dbReference>
<name>A0A1X6MXX9_9APHY</name>
<dbReference type="Proteomes" id="UP000194127">
    <property type="component" value="Unassembled WGS sequence"/>
</dbReference>
<dbReference type="PANTHER" id="PTHR11081:SF9">
    <property type="entry name" value="FLAP ENDONUCLEASE 1"/>
    <property type="match status" value="1"/>
</dbReference>
<dbReference type="Pfam" id="PF00867">
    <property type="entry name" value="XPG_I"/>
    <property type="match status" value="1"/>
</dbReference>
<feature type="compositionally biased region" description="Acidic residues" evidence="4">
    <location>
        <begin position="184"/>
        <end position="212"/>
    </location>
</feature>
<dbReference type="GO" id="GO:0005737">
    <property type="term" value="C:cytoplasm"/>
    <property type="evidence" value="ECO:0007669"/>
    <property type="project" value="TreeGrafter"/>
</dbReference>
<dbReference type="GO" id="GO:0017108">
    <property type="term" value="F:5'-flap endonuclease activity"/>
    <property type="evidence" value="ECO:0007669"/>
    <property type="project" value="TreeGrafter"/>
</dbReference>
<dbReference type="SUPFAM" id="SSF47807">
    <property type="entry name" value="5' to 3' exonuclease, C-terminal subdomain"/>
    <property type="match status" value="1"/>
</dbReference>
<evidence type="ECO:0000256" key="4">
    <source>
        <dbReference type="SAM" id="MobiDB-lite"/>
    </source>
</evidence>
<dbReference type="Gene3D" id="1.10.150.20">
    <property type="entry name" value="5' to 3' exonuclease, C-terminal subdomain"/>
    <property type="match status" value="1"/>
</dbReference>
<dbReference type="GO" id="GO:0005634">
    <property type="term" value="C:nucleus"/>
    <property type="evidence" value="ECO:0007669"/>
    <property type="project" value="TreeGrafter"/>
</dbReference>
<feature type="compositionally biased region" description="Low complexity" evidence="4">
    <location>
        <begin position="283"/>
        <end position="298"/>
    </location>
</feature>
<dbReference type="GO" id="GO:0006281">
    <property type="term" value="P:DNA repair"/>
    <property type="evidence" value="ECO:0007669"/>
    <property type="project" value="UniProtKB-ARBA"/>
</dbReference>
<dbReference type="RefSeq" id="XP_024337857.1">
    <property type="nucleotide sequence ID" value="XM_024485909.1"/>
</dbReference>
<dbReference type="PANTHER" id="PTHR11081">
    <property type="entry name" value="FLAP ENDONUCLEASE FAMILY MEMBER"/>
    <property type="match status" value="1"/>
</dbReference>
<dbReference type="Gene3D" id="3.40.50.1010">
    <property type="entry name" value="5'-nuclease"/>
    <property type="match status" value="2"/>
</dbReference>
<sequence length="647" mass="71587">MPHKYRHVLGWYRIVKELRECDVHAICVFDGTQRSVAKEAEAKRRKSVRRTAAARSALETDRLKRLRKLGTLVQKLRGLKDSERQRLADILRTLVGTLADGQSDMRVLSRIISREVDSDARSSALLKKISRHTFLTHELLGAFKEPDTAEILFNDFKQPSATTEFNATLADSSHDDLSIVADEEEGMAEEESMDEEDADEGEAEAEDAIDQEDANHLRLENLSLEDRSPIKEPSEVIDVRFAETDSPSTVRETVTSTQDLSSALSSLYLEYRSSIPQVTTLPQQSEATSAQSEAISSEAAQTQARLNVTEKLDDAQTQLKTAAISSEVLTPERLAPSVTTLPQQSEATFAQSEAISSEVLTPERLAHSEETIVQLEEQASLAMSKTQLQLTLDEGSFWGHLSQATANVDETEIVEAAAAALAQKSSALSESYERRTHPPTAETYAESKEILSAMGIPCLDSTGPFEAEALASALVLNGYADYVASEDTDVLVYDAPLIRNITNRKGPLVVISGTDVREHLRLDRSSFVDFALMLGTDFSQRIKNVGPARALKFIREYGSIERVIECERQYPPRIPPKKYLAQVSLARMVFSTLPPTPDVELLRPGAYNEEEVTRLLALRGLERAADEEWDPTATLSGNFFDDNPTAL</sequence>
<reference evidence="6 7" key="1">
    <citation type="submission" date="2017-04" db="EMBL/GenBank/DDBJ databases">
        <title>Genome Sequence of the Model Brown-Rot Fungus Postia placenta SB12.</title>
        <authorList>
            <consortium name="DOE Joint Genome Institute"/>
            <person name="Gaskell J."/>
            <person name="Kersten P."/>
            <person name="Larrondo L.F."/>
            <person name="Canessa P."/>
            <person name="Martinez D."/>
            <person name="Hibbett D."/>
            <person name="Schmoll M."/>
            <person name="Kubicek C.P."/>
            <person name="Martinez A.T."/>
            <person name="Yadav J."/>
            <person name="Master E."/>
            <person name="Magnuson J.K."/>
            <person name="James T."/>
            <person name="Yaver D."/>
            <person name="Berka R."/>
            <person name="Labutti K."/>
            <person name="Lipzen A."/>
            <person name="Aerts A."/>
            <person name="Barry K."/>
            <person name="Henrissat B."/>
            <person name="Blanchette R."/>
            <person name="Grigoriev I."/>
            <person name="Cullen D."/>
        </authorList>
    </citation>
    <scope>NUCLEOTIDE SEQUENCE [LARGE SCALE GENOMIC DNA]</scope>
    <source>
        <strain evidence="6 7">MAD-698-R-SB12</strain>
    </source>
</reference>
<evidence type="ECO:0000313" key="7">
    <source>
        <dbReference type="Proteomes" id="UP000194127"/>
    </source>
</evidence>
<dbReference type="InterPro" id="IPR036279">
    <property type="entry name" value="5-3_exonuclease_C_sf"/>
</dbReference>
<dbReference type="OrthoDB" id="31113at2759"/>
<keyword evidence="2" id="KW-0540">Nuclease</keyword>
<dbReference type="SMART" id="SM00279">
    <property type="entry name" value="HhH2"/>
    <property type="match status" value="1"/>
</dbReference>
<evidence type="ECO:0000313" key="6">
    <source>
        <dbReference type="EMBL" id="OSX61063.1"/>
    </source>
</evidence>
<dbReference type="EMBL" id="KZ110599">
    <property type="protein sequence ID" value="OSX61063.1"/>
    <property type="molecule type" value="Genomic_DNA"/>
</dbReference>
<feature type="region of interest" description="Disordered" evidence="4">
    <location>
        <begin position="279"/>
        <end position="298"/>
    </location>
</feature>
<evidence type="ECO:0000256" key="2">
    <source>
        <dbReference type="ARBA" id="ARBA00022759"/>
    </source>
</evidence>
<keyword evidence="3" id="KW-0460">Magnesium</keyword>
<dbReference type="GO" id="GO:0008409">
    <property type="term" value="F:5'-3' exonuclease activity"/>
    <property type="evidence" value="ECO:0007669"/>
    <property type="project" value="TreeGrafter"/>
</dbReference>
<dbReference type="InterPro" id="IPR006084">
    <property type="entry name" value="XPG/Rad2"/>
</dbReference>
<evidence type="ECO:0000259" key="5">
    <source>
        <dbReference type="SMART" id="SM00484"/>
    </source>
</evidence>
<dbReference type="GO" id="GO:0003677">
    <property type="term" value="F:DNA binding"/>
    <property type="evidence" value="ECO:0007669"/>
    <property type="project" value="InterPro"/>
</dbReference>
<dbReference type="GeneID" id="36330858"/>
<dbReference type="STRING" id="670580.A0A1X6MXX9"/>
<dbReference type="InterPro" id="IPR008918">
    <property type="entry name" value="HhH2"/>
</dbReference>